<comment type="caution">
    <text evidence="1">The sequence shown here is derived from an EMBL/GenBank/DDBJ whole genome shotgun (WGS) entry which is preliminary data.</text>
</comment>
<dbReference type="InterPro" id="IPR014852">
    <property type="entry name" value="YwhD"/>
</dbReference>
<evidence type="ECO:0000313" key="1">
    <source>
        <dbReference type="EMBL" id="MFD2117521.1"/>
    </source>
</evidence>
<dbReference type="EMBL" id="JBHUHO010000040">
    <property type="protein sequence ID" value="MFD2117521.1"/>
    <property type="molecule type" value="Genomic_DNA"/>
</dbReference>
<organism evidence="1 2">
    <name type="scientific">Paenibacillus yanchengensis</name>
    <dbReference type="NCBI Taxonomy" id="2035833"/>
    <lineage>
        <taxon>Bacteria</taxon>
        <taxon>Bacillati</taxon>
        <taxon>Bacillota</taxon>
        <taxon>Bacilli</taxon>
        <taxon>Bacillales</taxon>
        <taxon>Paenibacillaceae</taxon>
        <taxon>Paenibacillus</taxon>
    </lineage>
</organism>
<name>A0ABW4YPC8_9BACL</name>
<accession>A0ABW4YPC8</accession>
<proteinExistence type="predicted"/>
<reference evidence="2" key="1">
    <citation type="journal article" date="2019" name="Int. J. Syst. Evol. Microbiol.">
        <title>The Global Catalogue of Microorganisms (GCM) 10K type strain sequencing project: providing services to taxonomists for standard genome sequencing and annotation.</title>
        <authorList>
            <consortium name="The Broad Institute Genomics Platform"/>
            <consortium name="The Broad Institute Genome Sequencing Center for Infectious Disease"/>
            <person name="Wu L."/>
            <person name="Ma J."/>
        </authorList>
    </citation>
    <scope>NUCLEOTIDE SEQUENCE [LARGE SCALE GENOMIC DNA]</scope>
    <source>
        <strain evidence="2">GH52</strain>
    </source>
</reference>
<gene>
    <name evidence="1" type="ORF">ACFSJH_17455</name>
</gene>
<sequence>MTEEQKPGELKVKKNLSLNLIGGKRHRGFGAGAIDLSDIACIIIDNGEAYIDVGALHGKSKIEKGVRFSPDRSLTPDGRQCWVVWVAVERHEEGSFYAGATACEMWIDSQAMRGWKILADHVNKLDYAMKRRVILDELAEQEKEALKKLLMEHNPQWWERSTDELKEGLS</sequence>
<keyword evidence="2" id="KW-1185">Reference proteome</keyword>
<evidence type="ECO:0000313" key="2">
    <source>
        <dbReference type="Proteomes" id="UP001597362"/>
    </source>
</evidence>
<dbReference type="Pfam" id="PF08741">
    <property type="entry name" value="YwhD"/>
    <property type="match status" value="1"/>
</dbReference>
<dbReference type="Proteomes" id="UP001597362">
    <property type="component" value="Unassembled WGS sequence"/>
</dbReference>
<protein>
    <submittedName>
        <fullName evidence="1">YwhD family protein</fullName>
    </submittedName>
</protein>
<dbReference type="RefSeq" id="WP_377774767.1">
    <property type="nucleotide sequence ID" value="NZ_JBHUHO010000040.1"/>
</dbReference>